<dbReference type="KEGG" id="sur:STAUR_2573"/>
<dbReference type="Proteomes" id="UP000001351">
    <property type="component" value="Chromosome"/>
</dbReference>
<organism evidence="1 2">
    <name type="scientific">Stigmatella aurantiaca (strain DW4/3-1)</name>
    <dbReference type="NCBI Taxonomy" id="378806"/>
    <lineage>
        <taxon>Bacteria</taxon>
        <taxon>Pseudomonadati</taxon>
        <taxon>Myxococcota</taxon>
        <taxon>Myxococcia</taxon>
        <taxon>Myxococcales</taxon>
        <taxon>Cystobacterineae</taxon>
        <taxon>Archangiaceae</taxon>
        <taxon>Stigmatella</taxon>
    </lineage>
</organism>
<keyword evidence="2" id="KW-1185">Reference proteome</keyword>
<dbReference type="AlphaFoldDB" id="E3FHV5"/>
<proteinExistence type="predicted"/>
<sequence length="158" mass="17127">MRLTQDVEQDADGRRELTVEVFVHERRGGVAELQPAGAEWRVRWLRGTADLNRQGSGTAMVRVTAPGLYRVRSVASALRASSAPRPRPPRVAWGQPSLAAGASLGLVLPPLRPPDEAPWCGVGAGPAPELGFQARPVSVPRMNKSQRLLVRWRAGKQA</sequence>
<name>E3FHV5_STIAD</name>
<evidence type="ECO:0000313" key="2">
    <source>
        <dbReference type="Proteomes" id="UP000001351"/>
    </source>
</evidence>
<protein>
    <submittedName>
        <fullName evidence="1">Uncharacterized protein</fullName>
    </submittedName>
</protein>
<evidence type="ECO:0000313" key="1">
    <source>
        <dbReference type="EMBL" id="ADO70377.1"/>
    </source>
</evidence>
<reference evidence="1 2" key="1">
    <citation type="journal article" date="2011" name="Mol. Biol. Evol.">
        <title>Comparative genomic analysis of fruiting body formation in Myxococcales.</title>
        <authorList>
            <person name="Huntley S."/>
            <person name="Hamann N."/>
            <person name="Wegener-Feldbrugge S."/>
            <person name="Treuner-Lange A."/>
            <person name="Kube M."/>
            <person name="Reinhardt R."/>
            <person name="Klages S."/>
            <person name="Muller R."/>
            <person name="Ronning C.M."/>
            <person name="Nierman W.C."/>
            <person name="Sogaard-Andersen L."/>
        </authorList>
    </citation>
    <scope>NUCLEOTIDE SEQUENCE [LARGE SCALE GENOMIC DNA]</scope>
    <source>
        <strain evidence="1 2">DW4/3-1</strain>
    </source>
</reference>
<gene>
    <name evidence="1" type="ordered locus">STAUR_2573</name>
</gene>
<dbReference type="RefSeq" id="WP_013375312.1">
    <property type="nucleotide sequence ID" value="NC_014623.1"/>
</dbReference>
<dbReference type="HOGENOM" id="CLU_141060_0_0_7"/>
<dbReference type="EMBL" id="CP002271">
    <property type="protein sequence ID" value="ADO70377.1"/>
    <property type="molecule type" value="Genomic_DNA"/>
</dbReference>
<accession>E3FHV5</accession>